<dbReference type="FunFam" id="2.60.120.650:FF:000002">
    <property type="entry name" value="lysine-specific demethylase 6A isoform X2"/>
    <property type="match status" value="1"/>
</dbReference>
<feature type="region of interest" description="Disordered" evidence="16">
    <location>
        <begin position="779"/>
        <end position="802"/>
    </location>
</feature>
<dbReference type="SUPFAM" id="SSF48452">
    <property type="entry name" value="TPR-like"/>
    <property type="match status" value="1"/>
</dbReference>
<dbReference type="InterPro" id="IPR019734">
    <property type="entry name" value="TPR_rpt"/>
</dbReference>
<dbReference type="GO" id="GO:0007507">
    <property type="term" value="P:heart development"/>
    <property type="evidence" value="ECO:0007669"/>
    <property type="project" value="TreeGrafter"/>
</dbReference>
<evidence type="ECO:0000313" key="19">
    <source>
        <dbReference type="Proteomes" id="UP000472277"/>
    </source>
</evidence>
<evidence type="ECO:0000256" key="15">
    <source>
        <dbReference type="PROSITE-ProRule" id="PRU00339"/>
    </source>
</evidence>
<reference evidence="18" key="1">
    <citation type="submission" date="2025-08" db="UniProtKB">
        <authorList>
            <consortium name="Ensembl"/>
        </authorList>
    </citation>
    <scope>IDENTIFICATION</scope>
</reference>
<keyword evidence="7" id="KW-0156">Chromatin regulator</keyword>
<dbReference type="PROSITE" id="PS51184">
    <property type="entry name" value="JMJC"/>
    <property type="match status" value="1"/>
</dbReference>
<dbReference type="InterPro" id="IPR051630">
    <property type="entry name" value="Corepressor-Demethylase"/>
</dbReference>
<feature type="compositionally biased region" description="Low complexity" evidence="16">
    <location>
        <begin position="658"/>
        <end position="678"/>
    </location>
</feature>
<dbReference type="PROSITE" id="PS50005">
    <property type="entry name" value="TPR"/>
    <property type="match status" value="2"/>
</dbReference>
<feature type="region of interest" description="Disordered" evidence="16">
    <location>
        <begin position="20"/>
        <end position="47"/>
    </location>
</feature>
<keyword evidence="8" id="KW-0223">Dioxygenase</keyword>
<reference evidence="18" key="2">
    <citation type="submission" date="2025-09" db="UniProtKB">
        <authorList>
            <consortium name="Ensembl"/>
        </authorList>
    </citation>
    <scope>IDENTIFICATION</scope>
</reference>
<feature type="repeat" description="TPR" evidence="15">
    <location>
        <begin position="313"/>
        <end position="346"/>
    </location>
</feature>
<keyword evidence="15" id="KW-0802">TPR repeat</keyword>
<keyword evidence="19" id="KW-1185">Reference proteome</keyword>
<comment type="cofactor">
    <cofactor evidence="2">
        <name>L-ascorbate</name>
        <dbReference type="ChEBI" id="CHEBI:38290"/>
    </cofactor>
</comment>
<dbReference type="GO" id="GO:0010468">
    <property type="term" value="P:regulation of gene expression"/>
    <property type="evidence" value="ECO:0007669"/>
    <property type="project" value="TreeGrafter"/>
</dbReference>
<dbReference type="InterPro" id="IPR048560">
    <property type="entry name" value="KDM6A_B-like_GATAL"/>
</dbReference>
<feature type="compositionally biased region" description="Polar residues" evidence="16">
    <location>
        <begin position="530"/>
        <end position="555"/>
    </location>
</feature>
<evidence type="ECO:0000256" key="16">
    <source>
        <dbReference type="SAM" id="MobiDB-lite"/>
    </source>
</evidence>
<dbReference type="AlphaFoldDB" id="A0A673WZ50"/>
<dbReference type="Pfam" id="PF21322">
    <property type="entry name" value="KDM6_C-hel"/>
    <property type="match status" value="1"/>
</dbReference>
<evidence type="ECO:0000256" key="8">
    <source>
        <dbReference type="ARBA" id="ARBA00022964"/>
    </source>
</evidence>
<feature type="compositionally biased region" description="Low complexity" evidence="16">
    <location>
        <begin position="745"/>
        <end position="756"/>
    </location>
</feature>
<evidence type="ECO:0000256" key="3">
    <source>
        <dbReference type="ARBA" id="ARBA00004123"/>
    </source>
</evidence>
<dbReference type="Gene3D" id="2.10.110.20">
    <property type="match status" value="1"/>
</dbReference>
<keyword evidence="9" id="KW-0560">Oxidoreductase</keyword>
<evidence type="ECO:0000256" key="4">
    <source>
        <dbReference type="ARBA" id="ARBA00022553"/>
    </source>
</evidence>
<dbReference type="GeneTree" id="ENSGT00940000166518"/>
<keyword evidence="4" id="KW-0597">Phosphoprotein</keyword>
<feature type="compositionally biased region" description="Basic and acidic residues" evidence="16">
    <location>
        <begin position="915"/>
        <end position="926"/>
    </location>
</feature>
<name>A0A673WZ50_SALTR</name>
<feature type="region of interest" description="Disordered" evidence="16">
    <location>
        <begin position="429"/>
        <end position="457"/>
    </location>
</feature>
<dbReference type="FunFam" id="1.20.58.1370:FF:000001">
    <property type="entry name" value="lysine-specific demethylase 6A isoform X2"/>
    <property type="match status" value="1"/>
</dbReference>
<dbReference type="FunFam" id="1.25.40.10:FF:000022">
    <property type="entry name" value="lysine-specific demethylase 6A isoform X1"/>
    <property type="match status" value="1"/>
</dbReference>
<dbReference type="InterPro" id="IPR011990">
    <property type="entry name" value="TPR-like_helical_dom_sf"/>
</dbReference>
<organism evidence="18 19">
    <name type="scientific">Salmo trutta</name>
    <name type="common">Brown trout</name>
    <dbReference type="NCBI Taxonomy" id="8032"/>
    <lineage>
        <taxon>Eukaryota</taxon>
        <taxon>Metazoa</taxon>
        <taxon>Chordata</taxon>
        <taxon>Craniata</taxon>
        <taxon>Vertebrata</taxon>
        <taxon>Euteleostomi</taxon>
        <taxon>Actinopterygii</taxon>
        <taxon>Neopterygii</taxon>
        <taxon>Teleostei</taxon>
        <taxon>Protacanthopterygii</taxon>
        <taxon>Salmoniformes</taxon>
        <taxon>Salmonidae</taxon>
        <taxon>Salmoninae</taxon>
        <taxon>Salmo</taxon>
    </lineage>
</organism>
<feature type="region of interest" description="Disordered" evidence="16">
    <location>
        <begin position="915"/>
        <end position="941"/>
    </location>
</feature>
<feature type="compositionally biased region" description="Low complexity" evidence="16">
    <location>
        <begin position="515"/>
        <end position="528"/>
    </location>
</feature>
<comment type="subcellular location">
    <subcellularLocation>
        <location evidence="3">Nucleus</location>
    </subcellularLocation>
</comment>
<dbReference type="SMART" id="SM00028">
    <property type="entry name" value="TPR"/>
    <property type="match status" value="5"/>
</dbReference>
<feature type="repeat" description="TPR" evidence="15">
    <location>
        <begin position="137"/>
        <end position="170"/>
    </location>
</feature>
<feature type="compositionally biased region" description="Polar residues" evidence="16">
    <location>
        <begin position="679"/>
        <end position="702"/>
    </location>
</feature>
<dbReference type="InterPro" id="IPR003347">
    <property type="entry name" value="JmjC_dom"/>
</dbReference>
<evidence type="ECO:0000256" key="6">
    <source>
        <dbReference type="ARBA" id="ARBA00022833"/>
    </source>
</evidence>
<feature type="region of interest" description="Disordered" evidence="16">
    <location>
        <begin position="502"/>
        <end position="756"/>
    </location>
</feature>
<keyword evidence="5" id="KW-0479">Metal-binding</keyword>
<evidence type="ECO:0000256" key="9">
    <source>
        <dbReference type="ARBA" id="ARBA00023002"/>
    </source>
</evidence>
<evidence type="ECO:0000256" key="14">
    <source>
        <dbReference type="ARBA" id="ARBA00048695"/>
    </source>
</evidence>
<protein>
    <recommendedName>
        <fullName evidence="13">[histone H3]-trimethyl-L-lysine(27) demethylase</fullName>
        <ecNumber evidence="13">1.14.11.68</ecNumber>
    </recommendedName>
</protein>
<proteinExistence type="inferred from homology"/>
<dbReference type="FunFam" id="2.10.110.20:FF:000001">
    <property type="entry name" value="lysine-specific demethylase 6A isoform X2"/>
    <property type="match status" value="1"/>
</dbReference>
<dbReference type="GO" id="GO:0071558">
    <property type="term" value="F:histone H3K27me2/H3K27me3 demethylase activity"/>
    <property type="evidence" value="ECO:0007669"/>
    <property type="project" value="UniProtKB-EC"/>
</dbReference>
<dbReference type="GO" id="GO:0031490">
    <property type="term" value="F:chromatin DNA binding"/>
    <property type="evidence" value="ECO:0007669"/>
    <property type="project" value="TreeGrafter"/>
</dbReference>
<dbReference type="Pfam" id="PF02373">
    <property type="entry name" value="JmjC"/>
    <property type="match status" value="1"/>
</dbReference>
<evidence type="ECO:0000256" key="12">
    <source>
        <dbReference type="ARBA" id="ARBA00034483"/>
    </source>
</evidence>
<dbReference type="InterPro" id="IPR048562">
    <property type="entry name" value="KDM6A_B-like_C-hel"/>
</dbReference>
<feature type="compositionally biased region" description="Low complexity" evidence="16">
    <location>
        <begin position="600"/>
        <end position="609"/>
    </location>
</feature>
<comment type="similarity">
    <text evidence="12">Belongs to the UTX family.</text>
</comment>
<feature type="domain" description="JmjC" evidence="17">
    <location>
        <begin position="960"/>
        <end position="1123"/>
    </location>
</feature>
<evidence type="ECO:0000256" key="7">
    <source>
        <dbReference type="ARBA" id="ARBA00022853"/>
    </source>
</evidence>
<accession>A0A673WZ50</accession>
<dbReference type="GO" id="GO:0044666">
    <property type="term" value="C:MLL3/4 complex"/>
    <property type="evidence" value="ECO:0007669"/>
    <property type="project" value="TreeGrafter"/>
</dbReference>
<dbReference type="EC" id="1.14.11.68" evidence="13"/>
<dbReference type="SMART" id="SM00558">
    <property type="entry name" value="JmjC"/>
    <property type="match status" value="1"/>
</dbReference>
<keyword evidence="11" id="KW-0539">Nucleus</keyword>
<gene>
    <name evidence="18" type="primary">LOC115196340</name>
</gene>
<dbReference type="Gene3D" id="1.25.40.10">
    <property type="entry name" value="Tetratricopeptide repeat domain"/>
    <property type="match status" value="2"/>
</dbReference>
<dbReference type="Proteomes" id="UP000472277">
    <property type="component" value="Chromosome 6"/>
</dbReference>
<dbReference type="PANTHER" id="PTHR14017:SF9">
    <property type="entry name" value="LYSINE-SPECIFIC DEMETHYLASE 6A"/>
    <property type="match status" value="1"/>
</dbReference>
<dbReference type="GO" id="GO:0000978">
    <property type="term" value="F:RNA polymerase II cis-regulatory region sequence-specific DNA binding"/>
    <property type="evidence" value="ECO:0007669"/>
    <property type="project" value="TreeGrafter"/>
</dbReference>
<dbReference type="SUPFAM" id="SSF51197">
    <property type="entry name" value="Clavaminate synthase-like"/>
    <property type="match status" value="1"/>
</dbReference>
<dbReference type="Ensembl" id="ENSSTUT00000018145.1">
    <property type="protein sequence ID" value="ENSSTUP00000017230.1"/>
    <property type="gene ID" value="ENSSTUG00000004910.1"/>
</dbReference>
<evidence type="ECO:0000259" key="17">
    <source>
        <dbReference type="PROSITE" id="PS51184"/>
    </source>
</evidence>
<sequence length="1267" mass="138131">MQSCGVSLAVAACAAARSLGSASGGDEEKKMAAGKASETEEDFPTLTAQERDSLVGIDSSLFGFQRLHEDGARTKALLLKAVRSYDSLILKADGKVEPELFCQLGHFNLLLEDYAKGEMMPLLLSPPSLTPSPPCNAAFLYGLGMVYFHYNAFQWAIKAFQEVLYIDPSFSRAKEIHLRLGLMFKVNTDYESSLKHFQLALIDSNPCTLSKAESKYRAAKEAYESLLQTENLPAQVKATTLQQLGWMHHTVEQLGDRANKDSYAIQCLQKSLEADPNSGQSWYFLGRCYSSIGKVQDAFVSYRQSIDKSEASADTWCSIGVLYQQQNQPMDALQAYICAVQLDHGHAAAWMDLGTLYESCSQPHDAIKCYINAMRSKACSNATALTQRIKCLQAQLSNPQVTSLQSKSKMLPLIDEAWSLPIPAELTSRQGGLNTAPQVRPDRPLPPHTQPSTHTTANGQHITWSFSMSLPLLDQLRSNRASLKPLQLQMLEQLEAQLNLMQQHQQQGSAPHWAGPNGDGSLSSSGGSTHPLSHPQTPHNQVGHSATPSPRQQALNHLPSPPSPPHSATSGGAPGTPATKESTPLGNGPAATATKGPGETTTANSTAAAEGLSNHIQSAAGDGGTSNRSPHHSSDNPTGGDHTATTSAPHKKINNIHPAVSSAASSPISAMSTATPSPKSTEPGQSTGPHGLNSPSTTNAALSSAGPATVVNGNGKGGISEDSQSPLKADPPATCRRPTPPHASTPPSSSSSVSIYPSSTDVLKACRNLGKNGLSSSSILLDKCPPPRLPPPPSPVLPKDKLNPPTPSIYLENKRDAFFPPLHQFCTNPSNPVTVIRGLAGALKLDLGLFSTKTLVEANPDHLVECRTQLSQPADENWDLSGTKKMWRCESGRAHTTIAKYAQYQAASFQESLREENEKKALKEPSDTEPASAESAARKRRGPLKHIKFGTNIDVSDERKWKLQLQELSKLPAFARVVSAGNLLSHVGHTILGMNTVQLYMKVPGSRIPGHQEHNNFCSVNINIGPGDCEWFAVPEPYWGVMSNFCEKNNINFLMGSWWPNLEDLYEADVPVYRFIQRPGDLVWLNTGTVHWVQAIGWCNNIAWNVGPLSAHQYKLAVERYEWNKLQSVKSHVPMVHLSWNMARNIKVSDHKLFQMIKYCLLRTLKQCQSVKEALAAAGKETVLQSRNRDEPAHYCTICEVEVFNLLFVRSELLSRKQKQYVVHCQDCARKGSAELDNFVVVEKHRMDDLMQVYDQFTLAPLHSSSS</sequence>
<dbReference type="Gene3D" id="1.20.58.1370">
    <property type="match status" value="2"/>
</dbReference>
<keyword evidence="10" id="KW-0408">Iron</keyword>
<evidence type="ECO:0000256" key="10">
    <source>
        <dbReference type="ARBA" id="ARBA00023004"/>
    </source>
</evidence>
<comment type="catalytic activity">
    <reaction evidence="14">
        <text>N(6),N(6),N(6)-trimethyl-L-lysyl(27)-[histone H3] + 2 2-oxoglutarate + 2 O2 = N(6)-methyl-L-lysyl(27)-[histone H3] + 2 formaldehyde + 2 succinate + 2 CO2</text>
        <dbReference type="Rhea" id="RHEA:60224"/>
        <dbReference type="Rhea" id="RHEA-COMP:15535"/>
        <dbReference type="Rhea" id="RHEA-COMP:15544"/>
        <dbReference type="ChEBI" id="CHEBI:15379"/>
        <dbReference type="ChEBI" id="CHEBI:16526"/>
        <dbReference type="ChEBI" id="CHEBI:16810"/>
        <dbReference type="ChEBI" id="CHEBI:16842"/>
        <dbReference type="ChEBI" id="CHEBI:30031"/>
        <dbReference type="ChEBI" id="CHEBI:61929"/>
        <dbReference type="ChEBI" id="CHEBI:61961"/>
        <dbReference type="EC" id="1.14.11.68"/>
    </reaction>
</comment>
<evidence type="ECO:0000256" key="1">
    <source>
        <dbReference type="ARBA" id="ARBA00001954"/>
    </source>
</evidence>
<evidence type="ECO:0000256" key="5">
    <source>
        <dbReference type="ARBA" id="ARBA00022723"/>
    </source>
</evidence>
<keyword evidence="6" id="KW-0862">Zinc</keyword>
<comment type="cofactor">
    <cofactor evidence="1">
        <name>Fe(2+)</name>
        <dbReference type="ChEBI" id="CHEBI:29033"/>
    </cofactor>
</comment>
<evidence type="ECO:0000256" key="13">
    <source>
        <dbReference type="ARBA" id="ARBA00034525"/>
    </source>
</evidence>
<dbReference type="Pfam" id="PF21326">
    <property type="entry name" value="KDM6_GATAL"/>
    <property type="match status" value="1"/>
</dbReference>
<dbReference type="InterPro" id="IPR046941">
    <property type="entry name" value="KDM6_GATAL_sf"/>
</dbReference>
<dbReference type="Gene3D" id="2.60.120.650">
    <property type="entry name" value="Cupin"/>
    <property type="match status" value="1"/>
</dbReference>
<dbReference type="GO" id="GO:0046872">
    <property type="term" value="F:metal ion binding"/>
    <property type="evidence" value="ECO:0007669"/>
    <property type="project" value="UniProtKB-KW"/>
</dbReference>
<evidence type="ECO:0000256" key="2">
    <source>
        <dbReference type="ARBA" id="ARBA00001961"/>
    </source>
</evidence>
<evidence type="ECO:0000256" key="11">
    <source>
        <dbReference type="ARBA" id="ARBA00023242"/>
    </source>
</evidence>
<evidence type="ECO:0000313" key="18">
    <source>
        <dbReference type="Ensembl" id="ENSSTUP00000017230.1"/>
    </source>
</evidence>
<dbReference type="PANTHER" id="PTHR14017">
    <property type="entry name" value="LYSINE-SPECIFIC DEMETHYLASE"/>
    <property type="match status" value="1"/>
</dbReference>
<feature type="compositionally biased region" description="Pro residues" evidence="16">
    <location>
        <begin position="784"/>
        <end position="796"/>
    </location>
</feature>